<dbReference type="EMBL" id="BQKI01000073">
    <property type="protein sequence ID" value="GJN18112.1"/>
    <property type="molecule type" value="Genomic_DNA"/>
</dbReference>
<dbReference type="EC" id="2.7.11.1" evidence="2"/>
<evidence type="ECO:0000313" key="15">
    <source>
        <dbReference type="Proteomes" id="UP001054889"/>
    </source>
</evidence>
<reference evidence="14" key="2">
    <citation type="submission" date="2021-12" db="EMBL/GenBank/DDBJ databases">
        <title>Resequencing data analysis of finger millet.</title>
        <authorList>
            <person name="Hatakeyama M."/>
            <person name="Aluri S."/>
            <person name="Balachadran M.T."/>
            <person name="Sivarajan S.R."/>
            <person name="Poveda L."/>
            <person name="Shimizu-Inatsugi R."/>
            <person name="Schlapbach R."/>
            <person name="Sreeman S.M."/>
            <person name="Shimizu K.K."/>
        </authorList>
    </citation>
    <scope>NUCLEOTIDE SEQUENCE</scope>
</reference>
<dbReference type="FunFam" id="2.90.10.10:FF:000015">
    <property type="entry name" value="Serine/threonine-protein kinase"/>
    <property type="match status" value="1"/>
</dbReference>
<dbReference type="Gene3D" id="2.90.10.10">
    <property type="entry name" value="Bulb-type lectin domain"/>
    <property type="match status" value="1"/>
</dbReference>
<keyword evidence="7" id="KW-1015">Disulfide bond</keyword>
<feature type="domain" description="Bulb-type lectin" evidence="13">
    <location>
        <begin position="30"/>
        <end position="159"/>
    </location>
</feature>
<sequence>MLVRALEMGVTSYHGHARILIQLRRRRERTHESVGNASSSVGASLSVEEHDKTFLVSPNHIFSCGFYKGGKNAFYFSIWFTNTFDKTVIWTANSGVPVNGHGSKIYFNEDGNLVLYDVGGSTVWESKMTLGKAATVHLLESGNLVIKNSSNAVVWESFDSPTDTLLPLQPLTKNKKLISSYYRLYYDNDNVLRLMYDGPQVSSIYWPSPDSKMFDNGRTSYNSSRIAILDKKGRFTSSDGLNIVTSDFGPTSVWRRLTITQDGNLKIYSLNVSNGSWIITWQALILVCKVHGLCGNNGICEQSPNPQCYCPPGYEMVNPQNWTKGCQPMFNNINQAKEQVKFVRLHHTDFYGFDMGYNASNISFYDCKKYCSSASSCLGFSYKLNGKGECYTKSLLFNGHKGPFFRGSFYIKKRNNSNFSTISAAAAQQSHLICKNISEVVASGEPSHIVDPKLRGQFDHHQAMEMVGVSLSCMGERSQRPTMDSIVTVLMSCNEDDDQTIYA</sequence>
<dbReference type="CDD" id="cd00028">
    <property type="entry name" value="B_lectin"/>
    <property type="match status" value="1"/>
</dbReference>
<dbReference type="PANTHER" id="PTHR47974">
    <property type="entry name" value="OS07G0415500 PROTEIN"/>
    <property type="match status" value="1"/>
</dbReference>
<keyword evidence="11" id="KW-0245">EGF-like domain</keyword>
<evidence type="ECO:0000256" key="10">
    <source>
        <dbReference type="ARBA" id="ARBA00048679"/>
    </source>
</evidence>
<proteinExistence type="predicted"/>
<dbReference type="Proteomes" id="UP001054889">
    <property type="component" value="Unassembled WGS sequence"/>
</dbReference>
<dbReference type="GO" id="GO:0016020">
    <property type="term" value="C:membrane"/>
    <property type="evidence" value="ECO:0007669"/>
    <property type="project" value="UniProtKB-SubCell"/>
</dbReference>
<dbReference type="InterPro" id="IPR000858">
    <property type="entry name" value="S_locus_glycoprot_dom"/>
</dbReference>
<dbReference type="Pfam" id="PF00954">
    <property type="entry name" value="S_locus_glycop"/>
    <property type="match status" value="1"/>
</dbReference>
<dbReference type="InterPro" id="IPR036426">
    <property type="entry name" value="Bulb-type_lectin_dom_sf"/>
</dbReference>
<evidence type="ECO:0000256" key="6">
    <source>
        <dbReference type="ARBA" id="ARBA00023136"/>
    </source>
</evidence>
<comment type="catalytic activity">
    <reaction evidence="10">
        <text>L-seryl-[protein] + ATP = O-phospho-L-seryl-[protein] + ADP + H(+)</text>
        <dbReference type="Rhea" id="RHEA:17989"/>
        <dbReference type="Rhea" id="RHEA-COMP:9863"/>
        <dbReference type="Rhea" id="RHEA-COMP:11604"/>
        <dbReference type="ChEBI" id="CHEBI:15378"/>
        <dbReference type="ChEBI" id="CHEBI:29999"/>
        <dbReference type="ChEBI" id="CHEBI:30616"/>
        <dbReference type="ChEBI" id="CHEBI:83421"/>
        <dbReference type="ChEBI" id="CHEBI:456216"/>
        <dbReference type="EC" id="2.7.11.1"/>
    </reaction>
</comment>
<dbReference type="Gene3D" id="3.50.4.10">
    <property type="entry name" value="Hepatocyte Growth Factor"/>
    <property type="match status" value="1"/>
</dbReference>
<dbReference type="SUPFAM" id="SSF51110">
    <property type="entry name" value="alpha-D-mannose-specific plant lectins"/>
    <property type="match status" value="1"/>
</dbReference>
<dbReference type="CDD" id="cd00053">
    <property type="entry name" value="EGF"/>
    <property type="match status" value="1"/>
</dbReference>
<dbReference type="Pfam" id="PF01453">
    <property type="entry name" value="B_lectin"/>
    <property type="match status" value="1"/>
</dbReference>
<name>A0AAV5E677_ELECO</name>
<evidence type="ECO:0000256" key="5">
    <source>
        <dbReference type="ARBA" id="ARBA00022989"/>
    </source>
</evidence>
<dbReference type="InterPro" id="IPR000742">
    <property type="entry name" value="EGF"/>
</dbReference>
<comment type="subcellular location">
    <subcellularLocation>
        <location evidence="1">Membrane</location>
        <topology evidence="1">Single-pass type I membrane protein</topology>
    </subcellularLocation>
</comment>
<keyword evidence="3" id="KW-0812">Transmembrane</keyword>
<evidence type="ECO:0000256" key="2">
    <source>
        <dbReference type="ARBA" id="ARBA00012513"/>
    </source>
</evidence>
<organism evidence="14 15">
    <name type="scientific">Eleusine coracana subsp. coracana</name>
    <dbReference type="NCBI Taxonomy" id="191504"/>
    <lineage>
        <taxon>Eukaryota</taxon>
        <taxon>Viridiplantae</taxon>
        <taxon>Streptophyta</taxon>
        <taxon>Embryophyta</taxon>
        <taxon>Tracheophyta</taxon>
        <taxon>Spermatophyta</taxon>
        <taxon>Magnoliopsida</taxon>
        <taxon>Liliopsida</taxon>
        <taxon>Poales</taxon>
        <taxon>Poaceae</taxon>
        <taxon>PACMAD clade</taxon>
        <taxon>Chloridoideae</taxon>
        <taxon>Cynodonteae</taxon>
        <taxon>Eleusininae</taxon>
        <taxon>Eleusine</taxon>
    </lineage>
</organism>
<evidence type="ECO:0000259" key="13">
    <source>
        <dbReference type="PROSITE" id="PS50927"/>
    </source>
</evidence>
<evidence type="ECO:0000256" key="11">
    <source>
        <dbReference type="PROSITE-ProRule" id="PRU00076"/>
    </source>
</evidence>
<protein>
    <recommendedName>
        <fullName evidence="2">non-specific serine/threonine protein kinase</fullName>
        <ecNumber evidence="2">2.7.11.1</ecNumber>
    </recommendedName>
</protein>
<comment type="caution">
    <text evidence="14">The sequence shown here is derived from an EMBL/GenBank/DDBJ whole genome shotgun (WGS) entry which is preliminary data.</text>
</comment>
<dbReference type="FunFam" id="2.90.10.10:FF:000007">
    <property type="entry name" value="Serine/threonine-protein kinase"/>
    <property type="match status" value="1"/>
</dbReference>
<evidence type="ECO:0000256" key="9">
    <source>
        <dbReference type="ARBA" id="ARBA00047899"/>
    </source>
</evidence>
<evidence type="ECO:0000313" key="14">
    <source>
        <dbReference type="EMBL" id="GJN18112.1"/>
    </source>
</evidence>
<dbReference type="GO" id="GO:0004674">
    <property type="term" value="F:protein serine/threonine kinase activity"/>
    <property type="evidence" value="ECO:0007669"/>
    <property type="project" value="UniProtKB-EC"/>
</dbReference>
<dbReference type="InterPro" id="IPR003609">
    <property type="entry name" value="Pan_app"/>
</dbReference>
<evidence type="ECO:0000256" key="7">
    <source>
        <dbReference type="ARBA" id="ARBA00023157"/>
    </source>
</evidence>
<dbReference type="SMART" id="SM00473">
    <property type="entry name" value="PAN_AP"/>
    <property type="match status" value="1"/>
</dbReference>
<dbReference type="CDD" id="cd01098">
    <property type="entry name" value="PAN_AP_plant"/>
    <property type="match status" value="1"/>
</dbReference>
<accession>A0AAV5E677</accession>
<evidence type="ECO:0000259" key="12">
    <source>
        <dbReference type="PROSITE" id="PS50026"/>
    </source>
</evidence>
<feature type="domain" description="EGF-like" evidence="12">
    <location>
        <begin position="284"/>
        <end position="320"/>
    </location>
</feature>
<dbReference type="GO" id="GO:0051707">
    <property type="term" value="P:response to other organism"/>
    <property type="evidence" value="ECO:0007669"/>
    <property type="project" value="UniProtKB-ARBA"/>
</dbReference>
<dbReference type="SMART" id="SM00108">
    <property type="entry name" value="B_lectin"/>
    <property type="match status" value="1"/>
</dbReference>
<keyword evidence="4" id="KW-0732">Signal</keyword>
<dbReference type="GO" id="GO:0048544">
    <property type="term" value="P:recognition of pollen"/>
    <property type="evidence" value="ECO:0007669"/>
    <property type="project" value="InterPro"/>
</dbReference>
<dbReference type="AlphaFoldDB" id="A0AAV5E677"/>
<evidence type="ECO:0000256" key="3">
    <source>
        <dbReference type="ARBA" id="ARBA00022692"/>
    </source>
</evidence>
<reference evidence="14" key="1">
    <citation type="journal article" date="2018" name="DNA Res.">
        <title>Multiple hybrid de novo genome assembly of finger millet, an orphan allotetraploid crop.</title>
        <authorList>
            <person name="Hatakeyama M."/>
            <person name="Aluri S."/>
            <person name="Balachadran M.T."/>
            <person name="Sivarajan S.R."/>
            <person name="Patrignani A."/>
            <person name="Gruter S."/>
            <person name="Poveda L."/>
            <person name="Shimizu-Inatsugi R."/>
            <person name="Baeten J."/>
            <person name="Francoijs K.J."/>
            <person name="Nataraja K.N."/>
            <person name="Reddy Y.A.N."/>
            <person name="Phadnis S."/>
            <person name="Ravikumar R.L."/>
            <person name="Schlapbach R."/>
            <person name="Sreeman S.M."/>
            <person name="Shimizu K.K."/>
        </authorList>
    </citation>
    <scope>NUCLEOTIDE SEQUENCE</scope>
</reference>
<dbReference type="InterPro" id="IPR001480">
    <property type="entry name" value="Bulb-type_lectin_dom"/>
</dbReference>
<dbReference type="PROSITE" id="PS50026">
    <property type="entry name" value="EGF_3"/>
    <property type="match status" value="1"/>
</dbReference>
<evidence type="ECO:0000256" key="8">
    <source>
        <dbReference type="ARBA" id="ARBA00023170"/>
    </source>
</evidence>
<keyword evidence="15" id="KW-1185">Reference proteome</keyword>
<comment type="caution">
    <text evidence="11">Lacks conserved residue(s) required for the propagation of feature annotation.</text>
</comment>
<comment type="catalytic activity">
    <reaction evidence="9">
        <text>L-threonyl-[protein] + ATP = O-phospho-L-threonyl-[protein] + ADP + H(+)</text>
        <dbReference type="Rhea" id="RHEA:46608"/>
        <dbReference type="Rhea" id="RHEA-COMP:11060"/>
        <dbReference type="Rhea" id="RHEA-COMP:11605"/>
        <dbReference type="ChEBI" id="CHEBI:15378"/>
        <dbReference type="ChEBI" id="CHEBI:30013"/>
        <dbReference type="ChEBI" id="CHEBI:30616"/>
        <dbReference type="ChEBI" id="CHEBI:61977"/>
        <dbReference type="ChEBI" id="CHEBI:456216"/>
        <dbReference type="EC" id="2.7.11.1"/>
    </reaction>
</comment>
<keyword evidence="5" id="KW-1133">Transmembrane helix</keyword>
<keyword evidence="6" id="KW-0472">Membrane</keyword>
<dbReference type="PANTHER" id="PTHR47974:SF15">
    <property type="entry name" value="RECEPTOR-LIKE SERINE_THREONINE-PROTEIN KINASE"/>
    <property type="match status" value="1"/>
</dbReference>
<evidence type="ECO:0000256" key="4">
    <source>
        <dbReference type="ARBA" id="ARBA00022729"/>
    </source>
</evidence>
<gene>
    <name evidence="14" type="primary">gb05239</name>
    <name evidence="14" type="ORF">PR202_gb05239</name>
</gene>
<keyword evidence="8" id="KW-0675">Receptor</keyword>
<dbReference type="PROSITE" id="PS50927">
    <property type="entry name" value="BULB_LECTIN"/>
    <property type="match status" value="1"/>
</dbReference>
<evidence type="ECO:0000256" key="1">
    <source>
        <dbReference type="ARBA" id="ARBA00004479"/>
    </source>
</evidence>